<keyword evidence="2" id="KW-1185">Reference proteome</keyword>
<proteinExistence type="predicted"/>
<dbReference type="EMBL" id="JBHSDT010000004">
    <property type="protein sequence ID" value="MFC4403302.1"/>
    <property type="molecule type" value="Genomic_DNA"/>
</dbReference>
<sequence length="65" mass="7818">MSGQFQEQLNKWAEKNKVKVKKTRIKRKEWQKANRGFSERELKELMGIHRPIYTRKKGGAFRQKG</sequence>
<dbReference type="Proteomes" id="UP001595882">
    <property type="component" value="Unassembled WGS sequence"/>
</dbReference>
<evidence type="ECO:0000313" key="2">
    <source>
        <dbReference type="Proteomes" id="UP001595882"/>
    </source>
</evidence>
<evidence type="ECO:0000313" key="1">
    <source>
        <dbReference type="EMBL" id="MFC4403302.1"/>
    </source>
</evidence>
<protein>
    <recommendedName>
        <fullName evidence="3">Phage protein</fullName>
    </recommendedName>
</protein>
<accession>A0ABV8WTV4</accession>
<reference evidence="2" key="1">
    <citation type="journal article" date="2019" name="Int. J. Syst. Evol. Microbiol.">
        <title>The Global Catalogue of Microorganisms (GCM) 10K type strain sequencing project: providing services to taxonomists for standard genome sequencing and annotation.</title>
        <authorList>
            <consortium name="The Broad Institute Genomics Platform"/>
            <consortium name="The Broad Institute Genome Sequencing Center for Infectious Disease"/>
            <person name="Wu L."/>
            <person name="Ma J."/>
        </authorList>
    </citation>
    <scope>NUCLEOTIDE SEQUENCE [LARGE SCALE GENOMIC DNA]</scope>
    <source>
        <strain evidence="2">CCUG 37865</strain>
    </source>
</reference>
<dbReference type="RefSeq" id="WP_390251705.1">
    <property type="nucleotide sequence ID" value="NZ_JBHSDT010000004.1"/>
</dbReference>
<evidence type="ECO:0008006" key="3">
    <source>
        <dbReference type="Google" id="ProtNLM"/>
    </source>
</evidence>
<comment type="caution">
    <text evidence="1">The sequence shown here is derived from an EMBL/GenBank/DDBJ whole genome shotgun (WGS) entry which is preliminary data.</text>
</comment>
<organism evidence="1 2">
    <name type="scientific">Gracilibacillus xinjiangensis</name>
    <dbReference type="NCBI Taxonomy" id="1193282"/>
    <lineage>
        <taxon>Bacteria</taxon>
        <taxon>Bacillati</taxon>
        <taxon>Bacillota</taxon>
        <taxon>Bacilli</taxon>
        <taxon>Bacillales</taxon>
        <taxon>Bacillaceae</taxon>
        <taxon>Gracilibacillus</taxon>
    </lineage>
</organism>
<name>A0ABV8WTV4_9BACI</name>
<gene>
    <name evidence="1" type="ORF">ACFOY7_09450</name>
</gene>